<keyword evidence="4" id="KW-0539">Nucleus</keyword>
<evidence type="ECO:0000256" key="1">
    <source>
        <dbReference type="ARBA" id="ARBA00004123"/>
    </source>
</evidence>
<accession>A0A0R3PBP9</accession>
<evidence type="ECO:0000256" key="4">
    <source>
        <dbReference type="ARBA" id="ARBA00023242"/>
    </source>
</evidence>
<comment type="similarity">
    <text evidence="2">Belongs to the ARS2 family.</text>
</comment>
<evidence type="ECO:0000313" key="9">
    <source>
        <dbReference type="EMBL" id="VDM52728.1"/>
    </source>
</evidence>
<dbReference type="PANTHER" id="PTHR13165">
    <property type="entry name" value="ARSENITE-RESISTANCE PROTEIN 2"/>
    <property type="match status" value="1"/>
</dbReference>
<name>A0A0R3PBP9_ANGCS</name>
<dbReference type="STRING" id="334426.A0A0R3PBP9"/>
<dbReference type="Pfam" id="PF12066">
    <property type="entry name" value="SERRATE_Ars2_N"/>
    <property type="match status" value="1"/>
</dbReference>
<comment type="subcellular location">
    <subcellularLocation>
        <location evidence="1">Nucleus</location>
    </subcellularLocation>
</comment>
<dbReference type="EMBL" id="UYYA01000155">
    <property type="protein sequence ID" value="VDM52728.1"/>
    <property type="molecule type" value="Genomic_DNA"/>
</dbReference>
<dbReference type="Proteomes" id="UP000267027">
    <property type="component" value="Unassembled WGS sequence"/>
</dbReference>
<reference evidence="11" key="1">
    <citation type="submission" date="2017-02" db="UniProtKB">
        <authorList>
            <consortium name="WormBaseParasite"/>
        </authorList>
    </citation>
    <scope>IDENTIFICATION</scope>
</reference>
<proteinExistence type="inferred from homology"/>
<evidence type="ECO:0000256" key="2">
    <source>
        <dbReference type="ARBA" id="ARBA00005407"/>
    </source>
</evidence>
<feature type="domain" description="SERRATE/Ars2 C-terminal" evidence="7">
    <location>
        <begin position="422"/>
        <end position="573"/>
    </location>
</feature>
<dbReference type="GO" id="GO:0016604">
    <property type="term" value="C:nuclear body"/>
    <property type="evidence" value="ECO:0007669"/>
    <property type="project" value="TreeGrafter"/>
</dbReference>
<dbReference type="Pfam" id="PF04959">
    <property type="entry name" value="ARS2"/>
    <property type="match status" value="1"/>
</dbReference>
<dbReference type="InterPro" id="IPR007042">
    <property type="entry name" value="SERRATE/Ars2_C"/>
</dbReference>
<gene>
    <name evidence="9" type="ORF">ACOC_LOCUS1143</name>
</gene>
<dbReference type="WBParaSite" id="ACOC_0000114201-mRNA-1">
    <property type="protein sequence ID" value="ACOC_0000114201-mRNA-1"/>
    <property type="gene ID" value="ACOC_0000114201"/>
</dbReference>
<evidence type="ECO:0000256" key="3">
    <source>
        <dbReference type="ARBA" id="ARBA00017364"/>
    </source>
</evidence>
<organism evidence="11">
    <name type="scientific">Angiostrongylus costaricensis</name>
    <name type="common">Nematode worm</name>
    <dbReference type="NCBI Taxonomy" id="334426"/>
    <lineage>
        <taxon>Eukaryota</taxon>
        <taxon>Metazoa</taxon>
        <taxon>Ecdysozoa</taxon>
        <taxon>Nematoda</taxon>
        <taxon>Chromadorea</taxon>
        <taxon>Rhabditida</taxon>
        <taxon>Rhabditina</taxon>
        <taxon>Rhabditomorpha</taxon>
        <taxon>Strongyloidea</taxon>
        <taxon>Metastrongylidae</taxon>
        <taxon>Angiostrongylus</taxon>
    </lineage>
</organism>
<evidence type="ECO:0000256" key="6">
    <source>
        <dbReference type="SAM" id="MobiDB-lite"/>
    </source>
</evidence>
<dbReference type="OMA" id="FEDKIMQ"/>
<dbReference type="InterPro" id="IPR021933">
    <property type="entry name" value="SERRATE/Ars2_N"/>
</dbReference>
<reference evidence="9 10" key="2">
    <citation type="submission" date="2018-11" db="EMBL/GenBank/DDBJ databases">
        <authorList>
            <consortium name="Pathogen Informatics"/>
        </authorList>
    </citation>
    <scope>NUCLEOTIDE SEQUENCE [LARGE SCALE GENOMIC DNA]</scope>
    <source>
        <strain evidence="9 10">Costa Rica</strain>
    </source>
</reference>
<protein>
    <recommendedName>
        <fullName evidence="3">Serrate RNA effector molecule homolog</fullName>
    </recommendedName>
    <alternativeName>
        <fullName evidence="5">Arsenite-resistance protein 2 homolog</fullName>
    </alternativeName>
</protein>
<feature type="region of interest" description="Disordered" evidence="6">
    <location>
        <begin position="527"/>
        <end position="602"/>
    </location>
</feature>
<dbReference type="AlphaFoldDB" id="A0A0R3PBP9"/>
<evidence type="ECO:0000256" key="5">
    <source>
        <dbReference type="ARBA" id="ARBA00030701"/>
    </source>
</evidence>
<dbReference type="PANTHER" id="PTHR13165:SF0">
    <property type="entry name" value="SERRATE RNA EFFECTOR MOLECULE HOMOLOG"/>
    <property type="match status" value="1"/>
</dbReference>
<feature type="domain" description="SERRATE/Ars2 N-terminal" evidence="8">
    <location>
        <begin position="5"/>
        <end position="113"/>
    </location>
</feature>
<feature type="compositionally biased region" description="Basic and acidic residues" evidence="6">
    <location>
        <begin position="537"/>
        <end position="554"/>
    </location>
</feature>
<dbReference type="InterPro" id="IPR039727">
    <property type="entry name" value="SE/Ars2"/>
</dbReference>
<dbReference type="GO" id="GO:0031053">
    <property type="term" value="P:primary miRNA processing"/>
    <property type="evidence" value="ECO:0007669"/>
    <property type="project" value="TreeGrafter"/>
</dbReference>
<keyword evidence="10" id="KW-1185">Reference proteome</keyword>
<evidence type="ECO:0000259" key="8">
    <source>
        <dbReference type="Pfam" id="PF12066"/>
    </source>
</evidence>
<evidence type="ECO:0000259" key="7">
    <source>
        <dbReference type="Pfam" id="PF04959"/>
    </source>
</evidence>
<dbReference type="OrthoDB" id="342064at2759"/>
<sequence>MLSFKKFLMAQDDDISDSAALAAYNEYKQEYKRKELQRFFDAHKTEEWFRHKYHPDESAAVREAHLGDVKKRLEIFNDLKSKGCFNDLVLDLQHAREIIRLMDTLVVRLEGGSEEDVEALKHEKIEDDSLFDLGEKKSDEDNGVDKDESFLIHNHLKFYKRRRTLLHKTSSVFMRNVPPAVKISDIEAICSRSPGFLRVALSDPHPERNYSRRAWATYKRDVNIKEICWTLNQTKLNDSTELSVILNRDLTRRIRGISGVTCHQAVAQNDIRQAAKLVALMDKRLGLFCEGEPKEERDKDIFTGVDLVATSRNPLLKQHLPPHRVWNSVWEVFHFILIIQTILGISRGSASKVPLVCDESLLHALDLLILYLRMVHSIDFYGHIEYPNEDAMPNRCGMLHVRGVLPSQFGTADDGTKLVSTKFNTEFVNGFNQRLESGLMQTSFVTPDEMEKMGRKDGDKEVEAFIQANTVELSQDKWLCPLSGKKFKGPDFIRKHLTSKHEEKLREVREEAVFYNNYLADPNRPVNVEVKAAPAPAREDDRRDDRYSDDRAERGYAGGGDRSRRGYAGFGSGPPRDRGPRFTPESARPLTSYRDLDAFPID</sequence>
<evidence type="ECO:0000313" key="10">
    <source>
        <dbReference type="Proteomes" id="UP000267027"/>
    </source>
</evidence>
<evidence type="ECO:0000313" key="11">
    <source>
        <dbReference type="WBParaSite" id="ACOC_0000114201-mRNA-1"/>
    </source>
</evidence>